<gene>
    <name evidence="2" type="ORF">MiSe_39950</name>
</gene>
<evidence type="ECO:0000259" key="1">
    <source>
        <dbReference type="Pfam" id="PF13229"/>
    </source>
</evidence>
<evidence type="ECO:0000313" key="3">
    <source>
        <dbReference type="Proteomes" id="UP001050975"/>
    </source>
</evidence>
<dbReference type="InterPro" id="IPR012334">
    <property type="entry name" value="Pectin_lyas_fold"/>
</dbReference>
<evidence type="ECO:0000313" key="2">
    <source>
        <dbReference type="EMBL" id="GET39231.1"/>
    </source>
</evidence>
<feature type="domain" description="Right handed beta helix" evidence="1">
    <location>
        <begin position="688"/>
        <end position="798"/>
    </location>
</feature>
<dbReference type="AlphaFoldDB" id="A0AAV3XCT5"/>
<dbReference type="EMBL" id="BLAY01000061">
    <property type="protein sequence ID" value="GET39231.1"/>
    <property type="molecule type" value="Genomic_DNA"/>
</dbReference>
<keyword evidence="3" id="KW-1185">Reference proteome</keyword>
<dbReference type="SMART" id="SM00710">
    <property type="entry name" value="PbH1"/>
    <property type="match status" value="8"/>
</dbReference>
<protein>
    <recommendedName>
        <fullName evidence="1">Right handed beta helix domain-containing protein</fullName>
    </recommendedName>
</protein>
<comment type="caution">
    <text evidence="2">The sequence shown here is derived from an EMBL/GenBank/DDBJ whole genome shotgun (WGS) entry which is preliminary data.</text>
</comment>
<dbReference type="InterPro" id="IPR006626">
    <property type="entry name" value="PbH1"/>
</dbReference>
<dbReference type="Proteomes" id="UP001050975">
    <property type="component" value="Unassembled WGS sequence"/>
</dbReference>
<reference evidence="2" key="1">
    <citation type="submission" date="2019-10" db="EMBL/GenBank/DDBJ databases">
        <title>Draft genome sequece of Microseira wollei NIES-4236.</title>
        <authorList>
            <person name="Yamaguchi H."/>
            <person name="Suzuki S."/>
            <person name="Kawachi M."/>
        </authorList>
    </citation>
    <scope>NUCLEOTIDE SEQUENCE</scope>
    <source>
        <strain evidence="2">NIES-4236</strain>
    </source>
</reference>
<dbReference type="Gene3D" id="2.160.20.10">
    <property type="entry name" value="Single-stranded right-handed beta-helix, Pectin lyase-like"/>
    <property type="match status" value="1"/>
</dbReference>
<organism evidence="2 3">
    <name type="scientific">Microseira wollei NIES-4236</name>
    <dbReference type="NCBI Taxonomy" id="2530354"/>
    <lineage>
        <taxon>Bacteria</taxon>
        <taxon>Bacillati</taxon>
        <taxon>Cyanobacteriota</taxon>
        <taxon>Cyanophyceae</taxon>
        <taxon>Oscillatoriophycideae</taxon>
        <taxon>Aerosakkonematales</taxon>
        <taxon>Aerosakkonemataceae</taxon>
        <taxon>Microseira</taxon>
    </lineage>
</organism>
<dbReference type="InterPro" id="IPR039448">
    <property type="entry name" value="Beta_helix"/>
</dbReference>
<sequence>MKGDFSRQTFDPKKHYSSVLMQQGRVQVDADWNEQQAINQYRIETETKDVIGKCGVPKQGGGFKIEDAGSDLTISPGRIYVDGILCQLEESTPIPITFPAGTNNQVQVPNWIVDNLPFDKYQWVELAADGIDWTKFRILDVNLNQRTLTLNPRDLTSFKRANNPILRRIITYATQPDYPNPEYIIPAGDNPPQLNLDNGNYLIYLDVWQRHITALDDDQIREVALGGADTATRTKTVWQVRILPFKQTDETITCNTPIDFPPASTGKLNARTKPIESPKEPCLIPPTAGYLRLENQLYRFEVHQSGKLGEATFKWSRDNGSVVTNIEKFDGNILIVGDVGRDEVLGFANNQWVEIVDDRTELNRQLGQLVQIDKVEAATRRITLKTAPTAVEPKWHPKLRRWDSQDAIKVELPASNDGWIALEGGIEVKFSDGYYNRGDYWLIPARTATGNIEWESDLPQPTLGIQHHYCRLAVAEFDDNTLKNIQDCRKHFPPLTELPTGAGCCTVTVGDGIRSVGDFSDIQEAIASLLQQQNGGKLCILPGRYILKETIVIEAGRNLIISGCDRQTYLRSASEQPVFQLDNCRNVALESLQIVARSDRGAIAVNSSQEFSLINCSISNQAPASSISIQAKGVRILANHLTGIWIQEGSANILIQDNEIARGTSAGIALGSIDNIEKISTKAAGISHIDIIGNHIHDMSNSGISTVAHQKNDKVGIGDVENLTISHNQIVQCAAEKPNPFYDNQAVGGIILREVSHVRIHHNYIAENGLEKSLAACGIFVTDSQGLEIANNTVIDNGSVEETGEDCINFTILPTGAGPNPRVVQGVQFLVRDFNGTPLEQTQVNSTGLNCGFNTEIQLPSPVTSISLTLISSASPVRIVAFNQDRSQAGTGETSGGTVTIAGAAINRVVIVAPQNEAGLLRFCFGTPTTFYQAGIVALNAIAAYLPAPNKVSFPRTGTPAASIQNNAVVCPKGHALIVTGIGSMLVSGNTLSSHGVYTQPNSIPPWDTLGRCVFISNLGLMPELYSPIPGDFIATNIHLERQSVAANTPRILPDGRVQFHSNQVTLQITGKRDTQLDAPIVIVSLDDISFQDNQILTENISGVSLFGVVTLAPTIRASGNRFTELRGKTTFSYFSTAQFLNLTTDNQSTHCIITSANPGQKIETNNQEIATLIWKEKTCERARAQLKQE</sequence>
<dbReference type="RefSeq" id="WP_226584380.1">
    <property type="nucleotide sequence ID" value="NZ_BLAY01000061.1"/>
</dbReference>
<dbReference type="InterPro" id="IPR011050">
    <property type="entry name" value="Pectin_lyase_fold/virulence"/>
</dbReference>
<accession>A0AAV3XCT5</accession>
<dbReference type="Pfam" id="PF20129">
    <property type="entry name" value="DUF6519"/>
    <property type="match status" value="3"/>
</dbReference>
<dbReference type="Pfam" id="PF13229">
    <property type="entry name" value="Beta_helix"/>
    <property type="match status" value="1"/>
</dbReference>
<proteinExistence type="predicted"/>
<dbReference type="InterPro" id="IPR045392">
    <property type="entry name" value="DUF6519"/>
</dbReference>
<dbReference type="SUPFAM" id="SSF51126">
    <property type="entry name" value="Pectin lyase-like"/>
    <property type="match status" value="2"/>
</dbReference>
<name>A0AAV3XCT5_9CYAN</name>